<comment type="pathway">
    <text evidence="3">Sulfur metabolism; glutathione metabolism.</text>
</comment>
<dbReference type="UniPathway" id="UPA00204"/>
<evidence type="ECO:0000313" key="6">
    <source>
        <dbReference type="RefSeq" id="XP_018535632.1"/>
    </source>
</evidence>
<dbReference type="InterPro" id="IPR000101">
    <property type="entry name" value="GGT_peptidase"/>
</dbReference>
<dbReference type="Ensembl" id="ENSLCAT00010043128.1">
    <property type="protein sequence ID" value="ENSLCAP00010042083.1"/>
    <property type="gene ID" value="ENSLCAG00010019687.1"/>
</dbReference>
<dbReference type="GO" id="GO:0006751">
    <property type="term" value="P:glutathione catabolic process"/>
    <property type="evidence" value="ECO:0007669"/>
    <property type="project" value="UniProtKB-UniRule"/>
</dbReference>
<keyword evidence="3" id="KW-0472">Membrane</keyword>
<dbReference type="EC" id="3.4.19.13" evidence="3"/>
<evidence type="ECO:0000313" key="5">
    <source>
        <dbReference type="Proteomes" id="UP000314980"/>
    </source>
</evidence>
<comment type="catalytic activity">
    <reaction evidence="3">
        <text>glutathione + H2O = L-cysteinylglycine + L-glutamate</text>
        <dbReference type="Rhea" id="RHEA:28807"/>
        <dbReference type="ChEBI" id="CHEBI:15377"/>
        <dbReference type="ChEBI" id="CHEBI:29985"/>
        <dbReference type="ChEBI" id="CHEBI:57925"/>
        <dbReference type="ChEBI" id="CHEBI:61694"/>
        <dbReference type="EC" id="3.4.19.13"/>
    </reaction>
</comment>
<keyword evidence="3 6" id="KW-0378">Hydrolase</keyword>
<keyword evidence="5" id="KW-1185">Reference proteome</keyword>
<protein>
    <recommendedName>
        <fullName evidence="3">Glutathione hydrolase</fullName>
        <ecNumber evidence="3">2.3.2.2</ecNumber>
        <ecNumber evidence="3">3.4.19.13</ecNumber>
    </recommendedName>
    <alternativeName>
        <fullName evidence="3">Gamma-glutamyltransferase</fullName>
    </alternativeName>
    <alternativeName>
        <fullName evidence="3">Gamma-glutamyltranspeptidase</fullName>
    </alternativeName>
</protein>
<feature type="binding site" evidence="2">
    <location>
        <position position="544"/>
    </location>
    <ligand>
        <name>L-glutamate</name>
        <dbReference type="ChEBI" id="CHEBI:29985"/>
    </ligand>
</feature>
<dbReference type="GO" id="GO:0103068">
    <property type="term" value="F:leukotriene C4 gamma-glutamyl transferase activity"/>
    <property type="evidence" value="ECO:0007669"/>
    <property type="project" value="UniProtKB-EC"/>
</dbReference>
<organism evidence="4 5">
    <name type="scientific">Lates calcarifer</name>
    <name type="common">Barramundi</name>
    <name type="synonym">Holocentrus calcarifer</name>
    <dbReference type="NCBI Taxonomy" id="8187"/>
    <lineage>
        <taxon>Eukaryota</taxon>
        <taxon>Metazoa</taxon>
        <taxon>Chordata</taxon>
        <taxon>Craniata</taxon>
        <taxon>Vertebrata</taxon>
        <taxon>Euteleostomi</taxon>
        <taxon>Actinopterygii</taxon>
        <taxon>Neopterygii</taxon>
        <taxon>Teleostei</taxon>
        <taxon>Neoteleostei</taxon>
        <taxon>Acanthomorphata</taxon>
        <taxon>Carangaria</taxon>
        <taxon>Carangaria incertae sedis</taxon>
        <taxon>Centropomidae</taxon>
        <taxon>Lates</taxon>
    </lineage>
</organism>
<evidence type="ECO:0000313" key="4">
    <source>
        <dbReference type="Ensembl" id="ENSLCAP00010042083.1"/>
    </source>
</evidence>
<comment type="catalytic activity">
    <reaction evidence="3">
        <text>an S-substituted glutathione + H2O = an S-substituted L-cysteinylglycine + L-glutamate</text>
        <dbReference type="Rhea" id="RHEA:59468"/>
        <dbReference type="ChEBI" id="CHEBI:15377"/>
        <dbReference type="ChEBI" id="CHEBI:29985"/>
        <dbReference type="ChEBI" id="CHEBI:90779"/>
        <dbReference type="ChEBI" id="CHEBI:143103"/>
        <dbReference type="EC" id="3.4.19.13"/>
    </reaction>
</comment>
<dbReference type="PANTHER" id="PTHR11686">
    <property type="entry name" value="GAMMA GLUTAMYL TRANSPEPTIDASE"/>
    <property type="match status" value="1"/>
</dbReference>
<comment type="similarity">
    <text evidence="1">Belongs to the gamma-glutamyltransferase family.</text>
</comment>
<gene>
    <name evidence="4" type="primary">GGT7</name>
    <name evidence="6" type="synonym">LOC108885675</name>
</gene>
<evidence type="ECO:0000256" key="2">
    <source>
        <dbReference type="PIRSR" id="PIRSR600101-2"/>
    </source>
</evidence>
<dbReference type="InterPro" id="IPR043138">
    <property type="entry name" value="GGT_lsub"/>
</dbReference>
<dbReference type="AlphaFoldDB" id="A0A4W6EVP0"/>
<dbReference type="PANTHER" id="PTHR11686:SF54">
    <property type="entry name" value="GLUTATHIONE HYDROLASE 7"/>
    <property type="match status" value="1"/>
</dbReference>
<keyword evidence="3" id="KW-1133">Transmembrane helix</keyword>
<dbReference type="Gene3D" id="1.10.246.130">
    <property type="match status" value="1"/>
</dbReference>
<accession>A0A4W6EVP0</accession>
<proteinExistence type="inferred from homology"/>
<keyword evidence="3" id="KW-0012">Acyltransferase</keyword>
<dbReference type="STRING" id="8187.ENSLCAP00010042083"/>
<dbReference type="Proteomes" id="UP000694890">
    <property type="component" value="Linkage group LG12"/>
</dbReference>
<comment type="catalytic activity">
    <reaction evidence="3">
        <text>an N-terminal (5-L-glutamyl)-[peptide] + an alpha-amino acid = 5-L-glutamyl amino acid + an N-terminal L-alpha-aminoacyl-[peptide]</text>
        <dbReference type="Rhea" id="RHEA:23904"/>
        <dbReference type="Rhea" id="RHEA-COMP:9780"/>
        <dbReference type="Rhea" id="RHEA-COMP:9795"/>
        <dbReference type="ChEBI" id="CHEBI:77644"/>
        <dbReference type="ChEBI" id="CHEBI:78597"/>
        <dbReference type="ChEBI" id="CHEBI:78599"/>
        <dbReference type="ChEBI" id="CHEBI:78608"/>
        <dbReference type="EC" id="2.3.2.2"/>
    </reaction>
</comment>
<dbReference type="OrthoDB" id="2015213at2759"/>
<reference evidence="4" key="3">
    <citation type="submission" date="2025-05" db="UniProtKB">
        <authorList>
            <consortium name="Ensembl"/>
        </authorList>
    </citation>
    <scope>IDENTIFICATION</scope>
</reference>
<keyword evidence="3" id="KW-0812">Transmembrane</keyword>
<feature type="transmembrane region" description="Helical" evidence="3">
    <location>
        <begin position="91"/>
        <end position="112"/>
    </location>
</feature>
<dbReference type="GO" id="GO:0005886">
    <property type="term" value="C:plasma membrane"/>
    <property type="evidence" value="ECO:0007669"/>
    <property type="project" value="TreeGrafter"/>
</dbReference>
<dbReference type="InterPro" id="IPR043137">
    <property type="entry name" value="GGT_ssub_C"/>
</dbReference>
<sequence length="630" mass="68037">MDVSPETKLNNQSACSYKSFAGATQLSDGLSPRDFTCDLNKNHGYTDLSHLPKEIPLREMASGSPNPSGQSLSNLKESEKDCCSQDSLVPLYAVSTIFAAGVTLALILHFFLGERLVFVKGVLVSDHERCTALGQTVLHDRGSSVDAAIAAALCLGVVHPHVSGIGGGGVMLVHDIHKNETRVINFQGTAPKTLKEEIQQNVLELEAGLQVGVPGLLRGLHHAHSLYGSLSWEDVVTRAAAVAKEGFNVTFSLAEAILKVKGERLPQRFRGTFFPGGRALRPGSFVKMPLLAGVLEAGLSNFYDGNFSQEIVDEVQANGGVLSREDISNYTVEVEQPVEGLYNEFIIQVPPPPSAGAALISALNLLEGFHLNENNATENQTHYWIAEALKGALVMASGLGDPKYNSSVTELLSDILSKSHTEVLRQRINYSHTAPPKPYSTVHSFQPQFQAGQVVVVGPDDLMVSVTSSLSRPFGSRLITRSGVILNSLILDFSWPNKTRGQFQSHQRNGVQPGKRPLTSLMATIVVPAWKKCGIYMALSSSGGHKGFITITQVLISALSNHKEKNDSISLRGPHLPNRPLVDSEFPEESVQFLQKGDKTVMTNSVVQGILRNKDTVKAIAARQLSDGLS</sequence>
<dbReference type="EC" id="2.3.2.2" evidence="3"/>
<evidence type="ECO:0000256" key="1">
    <source>
        <dbReference type="ARBA" id="ARBA00009381"/>
    </source>
</evidence>
<dbReference type="GeneTree" id="ENSGT00940000156917"/>
<dbReference type="KEGG" id="lcf:108885675"/>
<dbReference type="InterPro" id="IPR029055">
    <property type="entry name" value="Ntn_hydrolases_N"/>
</dbReference>
<dbReference type="Gene3D" id="3.60.20.40">
    <property type="match status" value="1"/>
</dbReference>
<dbReference type="GO" id="GO:0036374">
    <property type="term" value="F:glutathione hydrolase activity"/>
    <property type="evidence" value="ECO:0007669"/>
    <property type="project" value="UniProtKB-UniRule"/>
</dbReference>
<feature type="binding site" evidence="2">
    <location>
        <position position="492"/>
    </location>
    <ligand>
        <name>L-glutamate</name>
        <dbReference type="ChEBI" id="CHEBI:29985"/>
    </ligand>
</feature>
<reference evidence="5" key="1">
    <citation type="submission" date="2015-09" db="EMBL/GenBank/DDBJ databases">
        <authorList>
            <person name="Sai Rama Sridatta P."/>
        </authorList>
    </citation>
    <scope>NUCLEOTIDE SEQUENCE [LARGE SCALE GENOMIC DNA]</scope>
</reference>
<comment type="subcellular location">
    <subcellularLocation>
        <location evidence="3">Membrane</location>
        <topology evidence="3">Single-pass type II membrane protein</topology>
    </subcellularLocation>
</comment>
<dbReference type="RefSeq" id="XP_018535632.1">
    <property type="nucleotide sequence ID" value="XM_018680116.1"/>
</dbReference>
<dbReference type="SUPFAM" id="SSF56235">
    <property type="entry name" value="N-terminal nucleophile aminohydrolases (Ntn hydrolases)"/>
    <property type="match status" value="1"/>
</dbReference>
<comment type="function">
    <text evidence="3">Cleaves the gamma-glutamyl peptide bond of glutathione and glutathione conjugates.</text>
</comment>
<dbReference type="InParanoid" id="A0A4W6EVP0"/>
<dbReference type="PRINTS" id="PR01210">
    <property type="entry name" value="GGTRANSPTASE"/>
</dbReference>
<dbReference type="GeneID" id="108885675"/>
<evidence type="ECO:0000256" key="3">
    <source>
        <dbReference type="RuleBase" id="RU368068"/>
    </source>
</evidence>
<dbReference type="Proteomes" id="UP000314980">
    <property type="component" value="Unassembled WGS sequence"/>
</dbReference>
<keyword evidence="3" id="KW-0808">Transferase</keyword>
<reference evidence="6" key="2">
    <citation type="submission" date="2025-04" db="UniProtKB">
        <authorList>
            <consortium name="RefSeq"/>
        </authorList>
    </citation>
    <scope>IDENTIFICATION</scope>
    <source>
        <tissue evidence="6">Brain</tissue>
    </source>
</reference>
<name>A0A4W6EVP0_LATCA</name>
<feature type="binding site" evidence="2">
    <location>
        <begin position="519"/>
        <end position="520"/>
    </location>
    <ligand>
        <name>L-glutamate</name>
        <dbReference type="ChEBI" id="CHEBI:29985"/>
    </ligand>
</feature>
<dbReference type="Pfam" id="PF01019">
    <property type="entry name" value="G_glu_transpept"/>
    <property type="match status" value="1"/>
</dbReference>